<name>A0ABX8V1P7_9BACT</name>
<dbReference type="InterPro" id="IPR050900">
    <property type="entry name" value="Transposase_IS3/IS150/IS904"/>
</dbReference>
<feature type="domain" description="Integrase catalytic" evidence="1">
    <location>
        <begin position="86"/>
        <end position="161"/>
    </location>
</feature>
<dbReference type="Gene3D" id="3.30.420.10">
    <property type="entry name" value="Ribonuclease H-like superfamily/Ribonuclease H"/>
    <property type="match status" value="1"/>
</dbReference>
<dbReference type="PANTHER" id="PTHR46889">
    <property type="entry name" value="TRANSPOSASE INSF FOR INSERTION SEQUENCE IS3B-RELATED"/>
    <property type="match status" value="1"/>
</dbReference>
<dbReference type="EMBL" id="CP075587">
    <property type="protein sequence ID" value="QYF49172.1"/>
    <property type="molecule type" value="Genomic_DNA"/>
</dbReference>
<reference evidence="2 3" key="1">
    <citation type="journal article" date="2022" name="bioRxiv">
        <title>Ecology and evolution of chlamydial symbionts of arthropods.</title>
        <authorList>
            <person name="Halter T."/>
            <person name="Koestlbacher S."/>
            <person name="Collingro A."/>
            <person name="Sixt B.S."/>
            <person name="Toenshoff E.R."/>
            <person name="Hendrickx F."/>
            <person name="Kostanjsek R."/>
            <person name="Horn M."/>
        </authorList>
    </citation>
    <scope>NUCLEOTIDE SEQUENCE [LARGE SCALE GENOMIC DNA]</scope>
    <source>
        <strain evidence="2">W744xW776</strain>
    </source>
</reference>
<dbReference type="InterPro" id="IPR036397">
    <property type="entry name" value="RNaseH_sf"/>
</dbReference>
<evidence type="ECO:0000313" key="3">
    <source>
        <dbReference type="Proteomes" id="UP000826014"/>
    </source>
</evidence>
<organism evidence="2 3">
    <name type="scientific">Candidatus Rhabdochlamydia oedothoracis</name>
    <dbReference type="NCBI Taxonomy" id="2720720"/>
    <lineage>
        <taxon>Bacteria</taxon>
        <taxon>Pseudomonadati</taxon>
        <taxon>Chlamydiota</taxon>
        <taxon>Chlamydiia</taxon>
        <taxon>Parachlamydiales</taxon>
        <taxon>Candidatus Rhabdochlamydiaceae</taxon>
        <taxon>Candidatus Rhabdochlamydia</taxon>
    </lineage>
</organism>
<dbReference type="Pfam" id="PF00665">
    <property type="entry name" value="rve"/>
    <property type="match status" value="1"/>
</dbReference>
<proteinExistence type="predicted"/>
<keyword evidence="3" id="KW-1185">Reference proteome</keyword>
<dbReference type="Proteomes" id="UP000826014">
    <property type="component" value="Chromosome"/>
</dbReference>
<accession>A0ABX8V1P7</accession>
<dbReference type="PANTHER" id="PTHR46889:SF4">
    <property type="entry name" value="TRANSPOSASE INSO FOR INSERTION SEQUENCE ELEMENT IS911B-RELATED"/>
    <property type="match status" value="1"/>
</dbReference>
<sequence>MCYVLLRLIFGISRCLNFLLFQISSCPYVFLRALFYTRAFLFPSFERALVIIADEVHDHSYVIHKLFTATKMHKEIVPNYVNQNFTIGAPNQTWVSDISYIATREGWLYLAVVLDLFSRKIVGFSMSSRMQTDLVKRALQQAIMNRNPERGFIHHSDRDSQ</sequence>
<gene>
    <name evidence="2" type="ORF">RHABOEDO_001456</name>
</gene>
<dbReference type="SUPFAM" id="SSF53098">
    <property type="entry name" value="Ribonuclease H-like"/>
    <property type="match status" value="1"/>
</dbReference>
<protein>
    <submittedName>
        <fullName evidence="2">Integrase core domain</fullName>
    </submittedName>
</protein>
<dbReference type="PROSITE" id="PS50994">
    <property type="entry name" value="INTEGRASE"/>
    <property type="match status" value="1"/>
</dbReference>
<dbReference type="InterPro" id="IPR001584">
    <property type="entry name" value="Integrase_cat-core"/>
</dbReference>
<evidence type="ECO:0000259" key="1">
    <source>
        <dbReference type="PROSITE" id="PS50994"/>
    </source>
</evidence>
<evidence type="ECO:0000313" key="2">
    <source>
        <dbReference type="EMBL" id="QYF49172.1"/>
    </source>
</evidence>
<dbReference type="InterPro" id="IPR012337">
    <property type="entry name" value="RNaseH-like_sf"/>
</dbReference>